<comment type="caution">
    <text evidence="2">The sequence shown here is derived from an EMBL/GenBank/DDBJ whole genome shotgun (WGS) entry which is preliminary data.</text>
</comment>
<dbReference type="PANTHER" id="PTHR43649">
    <property type="entry name" value="ARABINOSE-BINDING PROTEIN-RELATED"/>
    <property type="match status" value="1"/>
</dbReference>
<reference evidence="2 3" key="1">
    <citation type="submission" date="2020-02" db="EMBL/GenBank/DDBJ databases">
        <authorList>
            <person name="Li X.-J."/>
            <person name="Han X.-M."/>
        </authorList>
    </citation>
    <scope>NUCLEOTIDE SEQUENCE [LARGE SCALE GENOMIC DNA]</scope>
    <source>
        <strain evidence="2 3">CCTCC AB 2017055</strain>
    </source>
</reference>
<dbReference type="Gene3D" id="3.40.190.10">
    <property type="entry name" value="Periplasmic binding protein-like II"/>
    <property type="match status" value="1"/>
</dbReference>
<dbReference type="SUPFAM" id="SSF53850">
    <property type="entry name" value="Periplasmic binding protein-like II"/>
    <property type="match status" value="1"/>
</dbReference>
<dbReference type="CDD" id="cd14748">
    <property type="entry name" value="PBP2_UgpB"/>
    <property type="match status" value="1"/>
</dbReference>
<dbReference type="EMBL" id="JAAGOA010000001">
    <property type="protein sequence ID" value="NED98628.1"/>
    <property type="molecule type" value="Genomic_DNA"/>
</dbReference>
<sequence length="449" mass="48399">MHANGKPPSRRTFLRLGAALAAGAAAPLSACAGPDLSAADPPSASDSYDGPPLTLRFWNGLTGADGAMMRELLREFSEQRPNITVQMFAMPWDAFYRKFPAAVASGLAPDIGLMQNFHVATNAARGVIIPLDEVADRLGLTEAGFAETVWRSGIFNGRRFSIPLDVWPDSLFYNRRVLAHAGLDPDDPPRDRVSYEEALEALAENGVAGHWLPAVDPQGVGRGFDSLQWQMGGDLYDADGGRALFNGPEAVEALTWQRERIVTGQSPRNVNGGDANVAFKNDLNAFMWGGPGALINDFSAVEDLDWGVVPLPTIGAAPASFAGSHQFVIMRQHEFDAARLSATYTFLSWISANSVKWADAGPVPARQDAVDSPEFSELPAQSSVAQALSDVRFYPLIPGIFEVQSTILYPAISDVLLLNADPQQALDDAARQAESLLAENKQKYAEVMT</sequence>
<dbReference type="Proteomes" id="UP000475214">
    <property type="component" value="Unassembled WGS sequence"/>
</dbReference>
<dbReference type="AlphaFoldDB" id="A0A6L9S0Y6"/>
<dbReference type="InterPro" id="IPR006311">
    <property type="entry name" value="TAT_signal"/>
</dbReference>
<feature type="chain" id="PRO_5039225613" evidence="1">
    <location>
        <begin position="33"/>
        <end position="449"/>
    </location>
</feature>
<dbReference type="PROSITE" id="PS51318">
    <property type="entry name" value="TAT"/>
    <property type="match status" value="1"/>
</dbReference>
<keyword evidence="1" id="KW-0732">Signal</keyword>
<dbReference type="InterPro" id="IPR006059">
    <property type="entry name" value="SBP"/>
</dbReference>
<dbReference type="PANTHER" id="PTHR43649:SF14">
    <property type="entry name" value="BLR3389 PROTEIN"/>
    <property type="match status" value="1"/>
</dbReference>
<accession>A0A6L9S0Y6</accession>
<gene>
    <name evidence="2" type="ORF">G1H10_00415</name>
</gene>
<evidence type="ECO:0000313" key="2">
    <source>
        <dbReference type="EMBL" id="NED98628.1"/>
    </source>
</evidence>
<organism evidence="2 3">
    <name type="scientific">Phytoactinopolyspora halotolerans</name>
    <dbReference type="NCBI Taxonomy" id="1981512"/>
    <lineage>
        <taxon>Bacteria</taxon>
        <taxon>Bacillati</taxon>
        <taxon>Actinomycetota</taxon>
        <taxon>Actinomycetes</taxon>
        <taxon>Jiangellales</taxon>
        <taxon>Jiangellaceae</taxon>
        <taxon>Phytoactinopolyspora</taxon>
    </lineage>
</organism>
<feature type="signal peptide" evidence="1">
    <location>
        <begin position="1"/>
        <end position="32"/>
    </location>
</feature>
<proteinExistence type="predicted"/>
<protein>
    <submittedName>
        <fullName evidence="2">ABC transporter substrate-binding protein</fullName>
    </submittedName>
</protein>
<dbReference type="RefSeq" id="WP_163731084.1">
    <property type="nucleotide sequence ID" value="NZ_JAAGOA010000001.1"/>
</dbReference>
<keyword evidence="3" id="KW-1185">Reference proteome</keyword>
<name>A0A6L9S0Y6_9ACTN</name>
<dbReference type="Pfam" id="PF01547">
    <property type="entry name" value="SBP_bac_1"/>
    <property type="match status" value="1"/>
</dbReference>
<evidence type="ECO:0000256" key="1">
    <source>
        <dbReference type="SAM" id="SignalP"/>
    </source>
</evidence>
<evidence type="ECO:0000313" key="3">
    <source>
        <dbReference type="Proteomes" id="UP000475214"/>
    </source>
</evidence>
<dbReference type="InterPro" id="IPR050490">
    <property type="entry name" value="Bact_solute-bd_prot1"/>
</dbReference>